<organism evidence="6 7">
    <name type="scientific">Candidimonas nitroreducens</name>
    <dbReference type="NCBI Taxonomy" id="683354"/>
    <lineage>
        <taxon>Bacteria</taxon>
        <taxon>Pseudomonadati</taxon>
        <taxon>Pseudomonadota</taxon>
        <taxon>Betaproteobacteria</taxon>
        <taxon>Burkholderiales</taxon>
        <taxon>Alcaligenaceae</taxon>
        <taxon>Candidimonas</taxon>
    </lineage>
</organism>
<dbReference type="RefSeq" id="WP_088603436.1">
    <property type="nucleotide sequence ID" value="NZ_NJIH01000006.1"/>
</dbReference>
<dbReference type="SUPFAM" id="SSF46785">
    <property type="entry name" value="Winged helix' DNA-binding domain"/>
    <property type="match status" value="1"/>
</dbReference>
<dbReference type="PROSITE" id="PS50931">
    <property type="entry name" value="HTH_LYSR"/>
    <property type="match status" value="1"/>
</dbReference>
<dbReference type="Pfam" id="PF03466">
    <property type="entry name" value="LysR_substrate"/>
    <property type="match status" value="1"/>
</dbReference>
<dbReference type="OrthoDB" id="9080899at2"/>
<name>A0A225MN27_9BURK</name>
<proteinExistence type="inferred from homology"/>
<dbReference type="Pfam" id="PF00126">
    <property type="entry name" value="HTH_1"/>
    <property type="match status" value="1"/>
</dbReference>
<dbReference type="GO" id="GO:0043565">
    <property type="term" value="F:sequence-specific DNA binding"/>
    <property type="evidence" value="ECO:0007669"/>
    <property type="project" value="TreeGrafter"/>
</dbReference>
<evidence type="ECO:0000256" key="4">
    <source>
        <dbReference type="ARBA" id="ARBA00023163"/>
    </source>
</evidence>
<dbReference type="EMBL" id="NJIH01000006">
    <property type="protein sequence ID" value="OWT60179.1"/>
    <property type="molecule type" value="Genomic_DNA"/>
</dbReference>
<keyword evidence="7" id="KW-1185">Reference proteome</keyword>
<keyword evidence="2" id="KW-0805">Transcription regulation</keyword>
<dbReference type="Gene3D" id="3.40.190.290">
    <property type="match status" value="1"/>
</dbReference>
<evidence type="ECO:0000259" key="5">
    <source>
        <dbReference type="PROSITE" id="PS50931"/>
    </source>
</evidence>
<evidence type="ECO:0000313" key="6">
    <source>
        <dbReference type="EMBL" id="OWT60179.1"/>
    </source>
</evidence>
<dbReference type="PANTHER" id="PTHR30537">
    <property type="entry name" value="HTH-TYPE TRANSCRIPTIONAL REGULATOR"/>
    <property type="match status" value="1"/>
</dbReference>
<dbReference type="Proteomes" id="UP000214603">
    <property type="component" value="Unassembled WGS sequence"/>
</dbReference>
<dbReference type="InterPro" id="IPR005119">
    <property type="entry name" value="LysR_subst-bd"/>
</dbReference>
<dbReference type="PANTHER" id="PTHR30537:SF35">
    <property type="entry name" value="TRANSCRIPTIONAL REGULATORY PROTEIN"/>
    <property type="match status" value="1"/>
</dbReference>
<sequence>MDTITNFRTFIEVAQAGGFSRAARKLGLATSVITKRVEQLEWQTRCKLFERSTRKLALTEHGHRLLPVAQRIVHDVDDALINARGHAQALQGLIRIKVPTSLTIVCMGDILSQFQEDHPNVDMDIVVIDRPVNPVQEGFDIAVGMMPASYDGVFECGLCPLPRVVVAAPDYIRLHGRPLHPTDLTKHRLLNFQPTGPVWTFSGKNGPIAVGINPHLSTNDGHVLLKAAIKSGGIALLSSYIVSAALRKGQLVELLDDFPIPQYWIRALVPESRLHLGRVQALLSYLRDAFSPTTPWDIAA</sequence>
<dbReference type="InterPro" id="IPR036390">
    <property type="entry name" value="WH_DNA-bd_sf"/>
</dbReference>
<gene>
    <name evidence="6" type="ORF">CEY11_10950</name>
</gene>
<dbReference type="GO" id="GO:0003700">
    <property type="term" value="F:DNA-binding transcription factor activity"/>
    <property type="evidence" value="ECO:0007669"/>
    <property type="project" value="InterPro"/>
</dbReference>
<evidence type="ECO:0000256" key="3">
    <source>
        <dbReference type="ARBA" id="ARBA00023125"/>
    </source>
</evidence>
<keyword evidence="4" id="KW-0804">Transcription</keyword>
<comment type="similarity">
    <text evidence="1">Belongs to the LysR transcriptional regulatory family.</text>
</comment>
<dbReference type="InterPro" id="IPR058163">
    <property type="entry name" value="LysR-type_TF_proteobact-type"/>
</dbReference>
<protein>
    <submittedName>
        <fullName evidence="6">Transcriptional regulator</fullName>
    </submittedName>
</protein>
<evidence type="ECO:0000313" key="7">
    <source>
        <dbReference type="Proteomes" id="UP000214603"/>
    </source>
</evidence>
<dbReference type="SUPFAM" id="SSF53850">
    <property type="entry name" value="Periplasmic binding protein-like II"/>
    <property type="match status" value="1"/>
</dbReference>
<dbReference type="AlphaFoldDB" id="A0A225MN27"/>
<dbReference type="FunFam" id="1.10.10.10:FF:000001">
    <property type="entry name" value="LysR family transcriptional regulator"/>
    <property type="match status" value="1"/>
</dbReference>
<dbReference type="InterPro" id="IPR000847">
    <property type="entry name" value="LysR_HTH_N"/>
</dbReference>
<dbReference type="GO" id="GO:0006351">
    <property type="term" value="P:DNA-templated transcription"/>
    <property type="evidence" value="ECO:0007669"/>
    <property type="project" value="TreeGrafter"/>
</dbReference>
<evidence type="ECO:0000256" key="1">
    <source>
        <dbReference type="ARBA" id="ARBA00009437"/>
    </source>
</evidence>
<dbReference type="InterPro" id="IPR036388">
    <property type="entry name" value="WH-like_DNA-bd_sf"/>
</dbReference>
<evidence type="ECO:0000256" key="2">
    <source>
        <dbReference type="ARBA" id="ARBA00023015"/>
    </source>
</evidence>
<feature type="domain" description="HTH lysR-type" evidence="5">
    <location>
        <begin position="1"/>
        <end position="59"/>
    </location>
</feature>
<keyword evidence="3" id="KW-0238">DNA-binding</keyword>
<dbReference type="Gene3D" id="1.10.10.10">
    <property type="entry name" value="Winged helix-like DNA-binding domain superfamily/Winged helix DNA-binding domain"/>
    <property type="match status" value="1"/>
</dbReference>
<reference evidence="7" key="1">
    <citation type="submission" date="2017-06" db="EMBL/GenBank/DDBJ databases">
        <title>Herbaspirillum phytohormonus sp. nov., isolated from the root nodule of Robinia pseudoacacia in lead-zinc mine.</title>
        <authorList>
            <person name="Fan M."/>
            <person name="Lin Y."/>
        </authorList>
    </citation>
    <scope>NUCLEOTIDE SEQUENCE [LARGE SCALE GENOMIC DNA]</scope>
    <source>
        <strain evidence="7">SC-089</strain>
    </source>
</reference>
<dbReference type="CDD" id="cd08422">
    <property type="entry name" value="PBP2_CrgA_like"/>
    <property type="match status" value="1"/>
</dbReference>
<comment type="caution">
    <text evidence="6">The sequence shown here is derived from an EMBL/GenBank/DDBJ whole genome shotgun (WGS) entry which is preliminary data.</text>
</comment>
<accession>A0A225MN27</accession>